<proteinExistence type="inferred from homology"/>
<dbReference type="InterPro" id="IPR050809">
    <property type="entry name" value="UgpAE/MalFG_permease"/>
</dbReference>
<reference evidence="9 10" key="1">
    <citation type="submission" date="2019-08" db="EMBL/GenBank/DDBJ databases">
        <title>In-depth cultivation of the pig gut microbiome towards novel bacterial diversity and tailored functional studies.</title>
        <authorList>
            <person name="Wylensek D."/>
            <person name="Hitch T.C.A."/>
            <person name="Clavel T."/>
        </authorList>
    </citation>
    <scope>NUCLEOTIDE SEQUENCE [LARGE SCALE GENOMIC DNA]</scope>
    <source>
        <strain evidence="9 10">WCA-693-APC-MOT-I</strain>
    </source>
</reference>
<dbReference type="PROSITE" id="PS50928">
    <property type="entry name" value="ABC_TM1"/>
    <property type="match status" value="1"/>
</dbReference>
<dbReference type="SUPFAM" id="SSF161098">
    <property type="entry name" value="MetI-like"/>
    <property type="match status" value="1"/>
</dbReference>
<feature type="transmembrane region" description="Helical" evidence="7">
    <location>
        <begin position="96"/>
        <end position="121"/>
    </location>
</feature>
<keyword evidence="3" id="KW-1003">Cell membrane</keyword>
<dbReference type="EMBL" id="VUMT01000004">
    <property type="protein sequence ID" value="MSS63085.1"/>
    <property type="molecule type" value="Genomic_DNA"/>
</dbReference>
<evidence type="ECO:0000256" key="2">
    <source>
        <dbReference type="ARBA" id="ARBA00022448"/>
    </source>
</evidence>
<evidence type="ECO:0000256" key="3">
    <source>
        <dbReference type="ARBA" id="ARBA00022475"/>
    </source>
</evidence>
<dbReference type="InterPro" id="IPR035906">
    <property type="entry name" value="MetI-like_sf"/>
</dbReference>
<feature type="transmembrane region" description="Helical" evidence="7">
    <location>
        <begin position="289"/>
        <end position="314"/>
    </location>
</feature>
<name>A0A6L5XW93_9FIRM</name>
<gene>
    <name evidence="9" type="ORF">FYJ58_04225</name>
</gene>
<dbReference type="AlphaFoldDB" id="A0A6L5XW93"/>
<comment type="caution">
    <text evidence="9">The sequence shown here is derived from an EMBL/GenBank/DDBJ whole genome shotgun (WGS) entry which is preliminary data.</text>
</comment>
<dbReference type="GO" id="GO:0055085">
    <property type="term" value="P:transmembrane transport"/>
    <property type="evidence" value="ECO:0007669"/>
    <property type="project" value="InterPro"/>
</dbReference>
<evidence type="ECO:0000256" key="6">
    <source>
        <dbReference type="ARBA" id="ARBA00023136"/>
    </source>
</evidence>
<evidence type="ECO:0000313" key="10">
    <source>
        <dbReference type="Proteomes" id="UP000482209"/>
    </source>
</evidence>
<accession>A0A6L5XW93</accession>
<comment type="subcellular location">
    <subcellularLocation>
        <location evidence="1 7">Cell membrane</location>
        <topology evidence="1 7">Multi-pass membrane protein</topology>
    </subcellularLocation>
</comment>
<keyword evidence="6 7" id="KW-0472">Membrane</keyword>
<feature type="transmembrane region" description="Helical" evidence="7">
    <location>
        <begin position="228"/>
        <end position="251"/>
    </location>
</feature>
<dbReference type="Proteomes" id="UP000482209">
    <property type="component" value="Unassembled WGS sequence"/>
</dbReference>
<dbReference type="Gene3D" id="1.10.3720.10">
    <property type="entry name" value="MetI-like"/>
    <property type="match status" value="1"/>
</dbReference>
<feature type="transmembrane region" description="Helical" evidence="7">
    <location>
        <begin position="179"/>
        <end position="207"/>
    </location>
</feature>
<evidence type="ECO:0000259" key="8">
    <source>
        <dbReference type="PROSITE" id="PS50928"/>
    </source>
</evidence>
<dbReference type="InterPro" id="IPR000515">
    <property type="entry name" value="MetI-like"/>
</dbReference>
<dbReference type="Pfam" id="PF00528">
    <property type="entry name" value="BPD_transp_1"/>
    <property type="match status" value="1"/>
</dbReference>
<evidence type="ECO:0000256" key="4">
    <source>
        <dbReference type="ARBA" id="ARBA00022692"/>
    </source>
</evidence>
<protein>
    <submittedName>
        <fullName evidence="9">Sugar ABC transporter permease</fullName>
    </submittedName>
</protein>
<dbReference type="PANTHER" id="PTHR43227">
    <property type="entry name" value="BLL4140 PROTEIN"/>
    <property type="match status" value="1"/>
</dbReference>
<feature type="transmembrane region" description="Helical" evidence="7">
    <location>
        <begin position="133"/>
        <end position="152"/>
    </location>
</feature>
<dbReference type="RefSeq" id="WP_154517712.1">
    <property type="nucleotide sequence ID" value="NZ_VUMT01000004.1"/>
</dbReference>
<keyword evidence="5 7" id="KW-1133">Transmembrane helix</keyword>
<keyword evidence="2 7" id="KW-0813">Transport</keyword>
<keyword evidence="10" id="KW-1185">Reference proteome</keyword>
<feature type="transmembrane region" description="Helical" evidence="7">
    <location>
        <begin position="27"/>
        <end position="53"/>
    </location>
</feature>
<evidence type="ECO:0000256" key="5">
    <source>
        <dbReference type="ARBA" id="ARBA00022989"/>
    </source>
</evidence>
<comment type="similarity">
    <text evidence="7">Belongs to the binding-protein-dependent transport system permease family.</text>
</comment>
<dbReference type="PANTHER" id="PTHR43227:SF11">
    <property type="entry name" value="BLL4140 PROTEIN"/>
    <property type="match status" value="1"/>
</dbReference>
<feature type="domain" description="ABC transmembrane type-1" evidence="8">
    <location>
        <begin position="92"/>
        <end position="310"/>
    </location>
</feature>
<dbReference type="CDD" id="cd06261">
    <property type="entry name" value="TM_PBP2"/>
    <property type="match status" value="1"/>
</dbReference>
<evidence type="ECO:0000256" key="1">
    <source>
        <dbReference type="ARBA" id="ARBA00004651"/>
    </source>
</evidence>
<evidence type="ECO:0000313" key="9">
    <source>
        <dbReference type="EMBL" id="MSS63085.1"/>
    </source>
</evidence>
<sequence>MSNVNKSKNQIVKKHKKKHWTRDDTELSLLALPTTIWFFLFSFMPMFGIIIAFKDYKIIPGKGFLYNLLHSEWVGFKNFEFLIKSNDIVVLLRNTILYNVVFIILGILIPVTLAIMINLIYSKRKSKVYQTMMFFPHFMSWVVVAYFVYAFLSVDKGLFNQILTSMGKDPVQWYMEKNYWPFILVFMQVWKTMGYSMVVYLASITGIDGTLYEAAVIDGANKKQQVRYITLPCLKTVVIMMFILNIGRVFYSDFGLFYQISRGASGSIFTTTATIDTFVYNALQSSTPIGMTAAATFFQSVACCITILLANWIVKKIDDESAII</sequence>
<dbReference type="GO" id="GO:0005886">
    <property type="term" value="C:plasma membrane"/>
    <property type="evidence" value="ECO:0007669"/>
    <property type="project" value="UniProtKB-SubCell"/>
</dbReference>
<evidence type="ECO:0000256" key="7">
    <source>
        <dbReference type="RuleBase" id="RU363032"/>
    </source>
</evidence>
<organism evidence="9 10">
    <name type="scientific">Velocimicrobium porci</name>
    <dbReference type="NCBI Taxonomy" id="2606634"/>
    <lineage>
        <taxon>Bacteria</taxon>
        <taxon>Bacillati</taxon>
        <taxon>Bacillota</taxon>
        <taxon>Clostridia</taxon>
        <taxon>Lachnospirales</taxon>
        <taxon>Lachnospiraceae</taxon>
        <taxon>Velocimicrobium</taxon>
    </lineage>
</organism>
<keyword evidence="4 7" id="KW-0812">Transmembrane</keyword>